<gene>
    <name evidence="6" type="ORF">E4A48_02795</name>
</gene>
<evidence type="ECO:0000256" key="1">
    <source>
        <dbReference type="ARBA" id="ARBA00001946"/>
    </source>
</evidence>
<keyword evidence="3" id="KW-0378">Hydrolase</keyword>
<evidence type="ECO:0000256" key="4">
    <source>
        <dbReference type="SAM" id="MobiDB-lite"/>
    </source>
</evidence>
<organism evidence="6 7">
    <name type="scientific">Xanthomonas cerealis pv. cerealis</name>
    <dbReference type="NCBI Taxonomy" id="152263"/>
    <lineage>
        <taxon>Bacteria</taxon>
        <taxon>Pseudomonadati</taxon>
        <taxon>Pseudomonadota</taxon>
        <taxon>Gammaproteobacteria</taxon>
        <taxon>Lysobacterales</taxon>
        <taxon>Lysobacteraceae</taxon>
        <taxon>Xanthomonas</taxon>
        <taxon>Xanthomonas translucens group</taxon>
        <taxon>Xanthomonas cerealis</taxon>
    </lineage>
</organism>
<feature type="domain" description="VRR-NUC" evidence="5">
    <location>
        <begin position="74"/>
        <end position="188"/>
    </location>
</feature>
<comment type="cofactor">
    <cofactor evidence="1">
        <name>Mg(2+)</name>
        <dbReference type="ChEBI" id="CHEBI:18420"/>
    </cofactor>
</comment>
<dbReference type="InterPro" id="IPR014883">
    <property type="entry name" value="VRR_NUC"/>
</dbReference>
<dbReference type="SMART" id="SM00990">
    <property type="entry name" value="VRR_NUC"/>
    <property type="match status" value="1"/>
</dbReference>
<dbReference type="AlphaFoldDB" id="A0A514E9Y9"/>
<evidence type="ECO:0000256" key="3">
    <source>
        <dbReference type="ARBA" id="ARBA00022801"/>
    </source>
</evidence>
<dbReference type="EMBL" id="CP038228">
    <property type="protein sequence ID" value="QDI02765.1"/>
    <property type="molecule type" value="Genomic_DNA"/>
</dbReference>
<evidence type="ECO:0000313" key="6">
    <source>
        <dbReference type="EMBL" id="QDI02765.1"/>
    </source>
</evidence>
<dbReference type="GO" id="GO:0004518">
    <property type="term" value="F:nuclease activity"/>
    <property type="evidence" value="ECO:0007669"/>
    <property type="project" value="UniProtKB-KW"/>
</dbReference>
<evidence type="ECO:0000313" key="7">
    <source>
        <dbReference type="Proteomes" id="UP000319349"/>
    </source>
</evidence>
<keyword evidence="7" id="KW-1185">Reference proteome</keyword>
<reference evidence="6 7" key="1">
    <citation type="submission" date="2019-03" db="EMBL/GenBank/DDBJ databases">
        <title>Tal1 in Xanthomonas translucens pv. cerealis Contributes to Virulence in Bacterial Leaf Streak of Wheat.</title>
        <authorList>
            <person name="Shah S.M.A."/>
            <person name="Haq F."/>
            <person name="Ma W."/>
            <person name="Xu X."/>
            <person name="Wang S."/>
            <person name="Xu Z."/>
            <person name="Zou L."/>
            <person name="Zhu B."/>
            <person name="Chen G."/>
        </authorList>
    </citation>
    <scope>NUCLEOTIDE SEQUENCE [LARGE SCALE GENOMIC DNA]</scope>
    <source>
        <strain evidence="6 7">01</strain>
    </source>
</reference>
<evidence type="ECO:0000259" key="5">
    <source>
        <dbReference type="SMART" id="SM00990"/>
    </source>
</evidence>
<name>A0A514E9Y9_9XANT</name>
<feature type="compositionally biased region" description="Polar residues" evidence="4">
    <location>
        <begin position="8"/>
        <end position="22"/>
    </location>
</feature>
<accession>A0A514E9Y9</accession>
<feature type="region of interest" description="Disordered" evidence="4">
    <location>
        <begin position="1"/>
        <end position="23"/>
    </location>
</feature>
<protein>
    <submittedName>
        <fullName evidence="6">VRR-NUC domain-containing protein</fullName>
    </submittedName>
</protein>
<keyword evidence="2" id="KW-0540">Nuclease</keyword>
<dbReference type="Proteomes" id="UP000319349">
    <property type="component" value="Chromosome"/>
</dbReference>
<proteinExistence type="predicted"/>
<sequence>MSDRITPPTASGATSGSGNTVSAYLRRPSPKDMAFLCPIVCSCNRTPGIGTDGRSLKQQCVTLKIRAARNADLMLEYHPEVNYDMTQEPPEPIMDKNVATKAHDWLSGWIAKHWGDPERNRPQPFEPKKGYIRRPDIVVTKDMFGPPVQSNIQDVIEIKFPGDRVREGQMEDYALIAGKEPCFLTPDDCACDRPSPEGKTVEDLVNDLGPAATLIAWIAWLASRGRGRPPTTAPAW</sequence>
<dbReference type="GO" id="GO:0016788">
    <property type="term" value="F:hydrolase activity, acting on ester bonds"/>
    <property type="evidence" value="ECO:0007669"/>
    <property type="project" value="InterPro"/>
</dbReference>
<evidence type="ECO:0000256" key="2">
    <source>
        <dbReference type="ARBA" id="ARBA00022722"/>
    </source>
</evidence>